<dbReference type="Proteomes" id="UP000441336">
    <property type="component" value="Unassembled WGS sequence"/>
</dbReference>
<protein>
    <submittedName>
        <fullName evidence="1">Uncharacterized protein</fullName>
    </submittedName>
</protein>
<gene>
    <name evidence="1" type="ORF">GO988_11965</name>
</gene>
<evidence type="ECO:0000313" key="2">
    <source>
        <dbReference type="Proteomes" id="UP000441336"/>
    </source>
</evidence>
<proteinExistence type="predicted"/>
<sequence>MQGTMTDTYLRSLGFVPTEPATNASRLAFDHAWRYQHHHLALDGLPLFLEHPFGIEGCRLSALAAPLDGRDVFATVALSDQPGLQAAVTAFYAAHGGVGTLAPAPVSSNFRPFHRTE</sequence>
<dbReference type="AlphaFoldDB" id="A0A7K1TFH3"/>
<evidence type="ECO:0000313" key="1">
    <source>
        <dbReference type="EMBL" id="MVN77042.1"/>
    </source>
</evidence>
<comment type="caution">
    <text evidence="1">The sequence shown here is derived from an EMBL/GenBank/DDBJ whole genome shotgun (WGS) entry which is preliminary data.</text>
</comment>
<name>A0A7K1TFH3_9BACT</name>
<dbReference type="RefSeq" id="WP_157565695.1">
    <property type="nucleotide sequence ID" value="NZ_WQKZ01000003.1"/>
</dbReference>
<reference evidence="1 2" key="1">
    <citation type="submission" date="2019-12" db="EMBL/GenBank/DDBJ databases">
        <title>Hymenobacter sp. HMF4947 Genome sequencing and assembly.</title>
        <authorList>
            <person name="Kang H."/>
            <person name="Cha I."/>
            <person name="Kim H."/>
            <person name="Joh K."/>
        </authorList>
    </citation>
    <scope>NUCLEOTIDE SEQUENCE [LARGE SCALE GENOMIC DNA]</scope>
    <source>
        <strain evidence="1 2">HMF4947</strain>
    </source>
</reference>
<keyword evidence="2" id="KW-1185">Reference proteome</keyword>
<dbReference type="EMBL" id="WQKZ01000003">
    <property type="protein sequence ID" value="MVN77042.1"/>
    <property type="molecule type" value="Genomic_DNA"/>
</dbReference>
<organism evidence="1 2">
    <name type="scientific">Hymenobacter ginkgonis</name>
    <dbReference type="NCBI Taxonomy" id="2682976"/>
    <lineage>
        <taxon>Bacteria</taxon>
        <taxon>Pseudomonadati</taxon>
        <taxon>Bacteroidota</taxon>
        <taxon>Cytophagia</taxon>
        <taxon>Cytophagales</taxon>
        <taxon>Hymenobacteraceae</taxon>
        <taxon>Hymenobacter</taxon>
    </lineage>
</organism>
<accession>A0A7K1TFH3</accession>